<feature type="compositionally biased region" description="Polar residues" evidence="1">
    <location>
        <begin position="93"/>
        <end position="102"/>
    </location>
</feature>
<dbReference type="Pfam" id="PF01844">
    <property type="entry name" value="HNH"/>
    <property type="match status" value="1"/>
</dbReference>
<evidence type="ECO:0000313" key="3">
    <source>
        <dbReference type="EMBL" id="GEP54179.1"/>
    </source>
</evidence>
<organism evidence="3 4">
    <name type="scientific">Reyranella soli</name>
    <dbReference type="NCBI Taxonomy" id="1230389"/>
    <lineage>
        <taxon>Bacteria</taxon>
        <taxon>Pseudomonadati</taxon>
        <taxon>Pseudomonadota</taxon>
        <taxon>Alphaproteobacteria</taxon>
        <taxon>Hyphomicrobiales</taxon>
        <taxon>Reyranellaceae</taxon>
        <taxon>Reyranella</taxon>
    </lineage>
</organism>
<dbReference type="Proteomes" id="UP000321058">
    <property type="component" value="Unassembled WGS sequence"/>
</dbReference>
<dbReference type="InterPro" id="IPR002711">
    <property type="entry name" value="HNH"/>
</dbReference>
<feature type="region of interest" description="Disordered" evidence="1">
    <location>
        <begin position="75"/>
        <end position="102"/>
    </location>
</feature>
<dbReference type="CDD" id="cd00085">
    <property type="entry name" value="HNHc"/>
    <property type="match status" value="1"/>
</dbReference>
<dbReference type="EMBL" id="BKAJ01000024">
    <property type="protein sequence ID" value="GEP54179.1"/>
    <property type="molecule type" value="Genomic_DNA"/>
</dbReference>
<accession>A0A512N5B4</accession>
<dbReference type="AlphaFoldDB" id="A0A512N5B4"/>
<protein>
    <recommendedName>
        <fullName evidence="2">HNH nuclease domain-containing protein</fullName>
    </recommendedName>
</protein>
<feature type="compositionally biased region" description="Basic and acidic residues" evidence="1">
    <location>
        <begin position="75"/>
        <end position="90"/>
    </location>
</feature>
<reference evidence="3 4" key="1">
    <citation type="submission" date="2019-07" db="EMBL/GenBank/DDBJ databases">
        <title>Whole genome shotgun sequence of Reyranella soli NBRC 108950.</title>
        <authorList>
            <person name="Hosoyama A."/>
            <person name="Uohara A."/>
            <person name="Ohji S."/>
            <person name="Ichikawa N."/>
        </authorList>
    </citation>
    <scope>NUCLEOTIDE SEQUENCE [LARGE SCALE GENOMIC DNA]</scope>
    <source>
        <strain evidence="3 4">NBRC 108950</strain>
    </source>
</reference>
<dbReference type="GO" id="GO:0008270">
    <property type="term" value="F:zinc ion binding"/>
    <property type="evidence" value="ECO:0007669"/>
    <property type="project" value="InterPro"/>
</dbReference>
<sequence length="102" mass="12198">MRRYHRYSAAVTRTKRWRALRLQALRRDGWRCVQCGKPGREVDHIKPVRSHPELAFVLDNLQTLDARCHTRKTRRDIGLPETDPRRDEWRALVSQTPLNQEQ</sequence>
<keyword evidence="4" id="KW-1185">Reference proteome</keyword>
<dbReference type="GO" id="GO:0004519">
    <property type="term" value="F:endonuclease activity"/>
    <property type="evidence" value="ECO:0007669"/>
    <property type="project" value="InterPro"/>
</dbReference>
<proteinExistence type="predicted"/>
<dbReference type="InterPro" id="IPR003615">
    <property type="entry name" value="HNH_nuc"/>
</dbReference>
<dbReference type="Gene3D" id="1.10.30.50">
    <property type="match status" value="1"/>
</dbReference>
<evidence type="ECO:0000313" key="4">
    <source>
        <dbReference type="Proteomes" id="UP000321058"/>
    </source>
</evidence>
<gene>
    <name evidence="3" type="ORF">RSO01_13450</name>
</gene>
<feature type="domain" description="HNH nuclease" evidence="2">
    <location>
        <begin position="19"/>
        <end position="70"/>
    </location>
</feature>
<evidence type="ECO:0000256" key="1">
    <source>
        <dbReference type="SAM" id="MobiDB-lite"/>
    </source>
</evidence>
<name>A0A512N5B4_9HYPH</name>
<evidence type="ECO:0000259" key="2">
    <source>
        <dbReference type="SMART" id="SM00507"/>
    </source>
</evidence>
<comment type="caution">
    <text evidence="3">The sequence shown here is derived from an EMBL/GenBank/DDBJ whole genome shotgun (WGS) entry which is preliminary data.</text>
</comment>
<dbReference type="GO" id="GO:0003676">
    <property type="term" value="F:nucleic acid binding"/>
    <property type="evidence" value="ECO:0007669"/>
    <property type="project" value="InterPro"/>
</dbReference>
<dbReference type="SMART" id="SM00507">
    <property type="entry name" value="HNHc"/>
    <property type="match status" value="1"/>
</dbReference>